<proteinExistence type="predicted"/>
<dbReference type="RefSeq" id="XP_007403975.1">
    <property type="nucleotide sequence ID" value="XM_007403913.1"/>
</dbReference>
<dbReference type="AlphaFoldDB" id="F4R495"/>
<feature type="compositionally biased region" description="Polar residues" evidence="1">
    <location>
        <begin position="353"/>
        <end position="363"/>
    </location>
</feature>
<evidence type="ECO:0000256" key="1">
    <source>
        <dbReference type="SAM" id="MobiDB-lite"/>
    </source>
</evidence>
<name>F4R495_MELLP</name>
<feature type="region of interest" description="Disordered" evidence="1">
    <location>
        <begin position="230"/>
        <end position="249"/>
    </location>
</feature>
<sequence length="540" mass="60249">MGRNEFSTPQLLVRSPKPVGIPPYRSSFQLIHSTQPPLGIPKSGFARPFVHGSKQPTTAWLECHRLTPRLHVMITLHTSYGPHLYQPQLDRRLEHHKKLLSVSTYHRTRAKKTKNSLIRHPVQGTPLFKMVNRKLSQVPCNPSDNRLDTMSRAIRTRSHQALLDQNMGTHRLPPASHWHSISQHSTPTVSPNGHLFPLAPVSQNTNPFALAPPYIPPSYQKTALLRRRATPCLPPAGTPDSSTTDSSTSCINPHISPFFSTPSAGSSTSYNSTSFNNLRPEDTSNSEPSSPVKRRAPMPDSPLFDVNNGKGRVDPFDVVDDDELPPLLDEQDNEDDLPIIDLNVPRGVGGPARSTNSSTSATPTDILAELPDEERRFQIYFNLFQPQCPDEPDPKKQKRPPGGSRPISRKPTKVKYNNYAPKVPTYITFRPKDMDFTLFKIKLFNSCNEHLPGVSELLQQAWAQGGLSIMGFINGSKGFKAQDKQPIKKPSLFDHSFETFNKATLTAPATSKMGFRIVHENPLKSEEARRSLASTLKTSR</sequence>
<dbReference type="HOGENOM" id="CLU_046450_0_0_1"/>
<evidence type="ECO:0000313" key="2">
    <source>
        <dbReference type="EMBL" id="EGG13037.1"/>
    </source>
</evidence>
<feature type="region of interest" description="Disordered" evidence="1">
    <location>
        <begin position="384"/>
        <end position="413"/>
    </location>
</feature>
<dbReference type="InParanoid" id="F4R495"/>
<organism evidence="3">
    <name type="scientific">Melampsora larici-populina (strain 98AG31 / pathotype 3-4-7)</name>
    <name type="common">Poplar leaf rust fungus</name>
    <dbReference type="NCBI Taxonomy" id="747676"/>
    <lineage>
        <taxon>Eukaryota</taxon>
        <taxon>Fungi</taxon>
        <taxon>Dikarya</taxon>
        <taxon>Basidiomycota</taxon>
        <taxon>Pucciniomycotina</taxon>
        <taxon>Pucciniomycetes</taxon>
        <taxon>Pucciniales</taxon>
        <taxon>Melampsoraceae</taxon>
        <taxon>Melampsora</taxon>
    </lineage>
</organism>
<feature type="region of interest" description="Disordered" evidence="1">
    <location>
        <begin position="344"/>
        <end position="363"/>
    </location>
</feature>
<dbReference type="EMBL" id="GL883090">
    <property type="protein sequence ID" value="EGG13037.1"/>
    <property type="molecule type" value="Genomic_DNA"/>
</dbReference>
<feature type="compositionally biased region" description="Low complexity" evidence="1">
    <location>
        <begin position="261"/>
        <end position="277"/>
    </location>
</feature>
<feature type="compositionally biased region" description="Acidic residues" evidence="1">
    <location>
        <begin position="317"/>
        <end position="335"/>
    </location>
</feature>
<dbReference type="Proteomes" id="UP000001072">
    <property type="component" value="Unassembled WGS sequence"/>
</dbReference>
<dbReference type="GeneID" id="18934374"/>
<dbReference type="KEGG" id="mlr:MELLADRAFT_87030"/>
<feature type="compositionally biased region" description="Low complexity" evidence="1">
    <location>
        <begin position="240"/>
        <end position="249"/>
    </location>
</feature>
<evidence type="ECO:0000313" key="3">
    <source>
        <dbReference type="Proteomes" id="UP000001072"/>
    </source>
</evidence>
<reference evidence="3" key="1">
    <citation type="journal article" date="2011" name="Proc. Natl. Acad. Sci. U.S.A.">
        <title>Obligate biotrophy features unraveled by the genomic analysis of rust fungi.</title>
        <authorList>
            <person name="Duplessis S."/>
            <person name="Cuomo C.A."/>
            <person name="Lin Y.-C."/>
            <person name="Aerts A."/>
            <person name="Tisserant E."/>
            <person name="Veneault-Fourrey C."/>
            <person name="Joly D.L."/>
            <person name="Hacquard S."/>
            <person name="Amselem J."/>
            <person name="Cantarel B.L."/>
            <person name="Chiu R."/>
            <person name="Coutinho P.M."/>
            <person name="Feau N."/>
            <person name="Field M."/>
            <person name="Frey P."/>
            <person name="Gelhaye E."/>
            <person name="Goldberg J."/>
            <person name="Grabherr M.G."/>
            <person name="Kodira C.D."/>
            <person name="Kohler A."/>
            <person name="Kuees U."/>
            <person name="Lindquist E.A."/>
            <person name="Lucas S.M."/>
            <person name="Mago R."/>
            <person name="Mauceli E."/>
            <person name="Morin E."/>
            <person name="Murat C."/>
            <person name="Pangilinan J.L."/>
            <person name="Park R."/>
            <person name="Pearson M."/>
            <person name="Quesneville H."/>
            <person name="Rouhier N."/>
            <person name="Sakthikumar S."/>
            <person name="Salamov A.A."/>
            <person name="Schmutz J."/>
            <person name="Selles B."/>
            <person name="Shapiro H."/>
            <person name="Tanguay P."/>
            <person name="Tuskan G.A."/>
            <person name="Henrissat B."/>
            <person name="Van de Peer Y."/>
            <person name="Rouze P."/>
            <person name="Ellis J.G."/>
            <person name="Dodds P.N."/>
            <person name="Schein J.E."/>
            <person name="Zhong S."/>
            <person name="Hamelin R.C."/>
            <person name="Grigoriev I.V."/>
            <person name="Szabo L.J."/>
            <person name="Martin F."/>
        </authorList>
    </citation>
    <scope>NUCLEOTIDE SEQUENCE [LARGE SCALE GENOMIC DNA]</scope>
    <source>
        <strain evidence="3">98AG31 / pathotype 3-4-7</strain>
    </source>
</reference>
<dbReference type="VEuPathDB" id="FungiDB:MELLADRAFT_87030"/>
<gene>
    <name evidence="2" type="ORF">MELLADRAFT_87030</name>
</gene>
<accession>F4R495</accession>
<keyword evidence="3" id="KW-1185">Reference proteome</keyword>
<feature type="region of interest" description="Disordered" evidence="1">
    <location>
        <begin position="261"/>
        <end position="335"/>
    </location>
</feature>
<protein>
    <submittedName>
        <fullName evidence="2">Uncharacterized protein</fullName>
    </submittedName>
</protein>